<keyword evidence="5 8" id="KW-1133">Transmembrane helix</keyword>
<dbReference type="PANTHER" id="PTHR15858:SF0">
    <property type="entry name" value="IMMEDIATE EARLY RESPONSE 3-INTERACTING PROTEIN 1"/>
    <property type="match status" value="1"/>
</dbReference>
<keyword evidence="6 8" id="KW-0472">Membrane</keyword>
<organism evidence="9 10">
    <name type="scientific">Seiridium cardinale</name>
    <dbReference type="NCBI Taxonomy" id="138064"/>
    <lineage>
        <taxon>Eukaryota</taxon>
        <taxon>Fungi</taxon>
        <taxon>Dikarya</taxon>
        <taxon>Ascomycota</taxon>
        <taxon>Pezizomycotina</taxon>
        <taxon>Sordariomycetes</taxon>
        <taxon>Xylariomycetidae</taxon>
        <taxon>Amphisphaeriales</taxon>
        <taxon>Sporocadaceae</taxon>
        <taxon>Seiridium</taxon>
    </lineage>
</organism>
<evidence type="ECO:0000256" key="6">
    <source>
        <dbReference type="ARBA" id="ARBA00023136"/>
    </source>
</evidence>
<evidence type="ECO:0000313" key="9">
    <source>
        <dbReference type="EMBL" id="KAK9771463.1"/>
    </source>
</evidence>
<keyword evidence="3 8" id="KW-0812">Transmembrane</keyword>
<gene>
    <name evidence="9" type="ORF">SCAR479_11802</name>
</gene>
<dbReference type="PANTHER" id="PTHR15858">
    <property type="entry name" value="IMMEDIATE EARLY RESPONSE 3-INTERACTING PROTEIN 1"/>
    <property type="match status" value="1"/>
</dbReference>
<evidence type="ECO:0000256" key="3">
    <source>
        <dbReference type="ARBA" id="ARBA00022692"/>
    </source>
</evidence>
<dbReference type="Proteomes" id="UP001465668">
    <property type="component" value="Unassembled WGS sequence"/>
</dbReference>
<reference evidence="9 10" key="1">
    <citation type="submission" date="2024-02" db="EMBL/GenBank/DDBJ databases">
        <title>First draft genome assembly of two strains of Seiridium cardinale.</title>
        <authorList>
            <person name="Emiliani G."/>
            <person name="Scali E."/>
        </authorList>
    </citation>
    <scope>NUCLEOTIDE SEQUENCE [LARGE SCALE GENOMIC DNA]</scope>
    <source>
        <strain evidence="9 10">BM-138-000479</strain>
    </source>
</reference>
<sequence>MAIIPSFGLGSFFQIAVLLLNAVAILSEDRFLARIGLSSATHDPAFGAGPGGDQSFKYKLMNMIASVRMVTRSTFHPLYIVEVPEQRRAVIDIQENTAFKSSLANMILSQSR</sequence>
<evidence type="ECO:0000256" key="5">
    <source>
        <dbReference type="ARBA" id="ARBA00022989"/>
    </source>
</evidence>
<evidence type="ECO:0000256" key="1">
    <source>
        <dbReference type="ARBA" id="ARBA00004370"/>
    </source>
</evidence>
<comment type="subcellular location">
    <subcellularLocation>
        <location evidence="1">Membrane</location>
    </subcellularLocation>
</comment>
<evidence type="ECO:0000313" key="10">
    <source>
        <dbReference type="Proteomes" id="UP001465668"/>
    </source>
</evidence>
<evidence type="ECO:0000256" key="2">
    <source>
        <dbReference type="ARBA" id="ARBA00022448"/>
    </source>
</evidence>
<evidence type="ECO:0000256" key="8">
    <source>
        <dbReference type="SAM" id="Phobius"/>
    </source>
</evidence>
<comment type="similarity">
    <text evidence="7">Belongs to the YOS1 family.</text>
</comment>
<dbReference type="InterPro" id="IPR013880">
    <property type="entry name" value="Yos1"/>
</dbReference>
<accession>A0ABR2XCE8</accession>
<evidence type="ECO:0000256" key="7">
    <source>
        <dbReference type="ARBA" id="ARBA00024203"/>
    </source>
</evidence>
<comment type="caution">
    <text evidence="9">The sequence shown here is derived from an EMBL/GenBank/DDBJ whole genome shotgun (WGS) entry which is preliminary data.</text>
</comment>
<proteinExistence type="inferred from homology"/>
<evidence type="ECO:0000256" key="4">
    <source>
        <dbReference type="ARBA" id="ARBA00022927"/>
    </source>
</evidence>
<feature type="transmembrane region" description="Helical" evidence="8">
    <location>
        <begin position="6"/>
        <end position="26"/>
    </location>
</feature>
<protein>
    <submittedName>
        <fullName evidence="9">Uncharacterized protein</fullName>
    </submittedName>
</protein>
<dbReference type="EMBL" id="JARVKM010000074">
    <property type="protein sequence ID" value="KAK9771463.1"/>
    <property type="molecule type" value="Genomic_DNA"/>
</dbReference>
<dbReference type="Pfam" id="PF08571">
    <property type="entry name" value="Yos1"/>
    <property type="match status" value="1"/>
</dbReference>
<keyword evidence="2" id="KW-0813">Transport</keyword>
<name>A0ABR2XCE8_9PEZI</name>
<keyword evidence="10" id="KW-1185">Reference proteome</keyword>
<keyword evidence="4" id="KW-0653">Protein transport</keyword>